<evidence type="ECO:0000313" key="1">
    <source>
        <dbReference type="EMBL" id="SSC68441.1"/>
    </source>
</evidence>
<name>A0A376AKV3_9HYPH</name>
<sequence length="46" mass="5147">MSRNSGSVGRKQVPPYWPDRLLVKGRKLRNCTLHRNVSSGAGHACR</sequence>
<keyword evidence="2" id="KW-1185">Reference proteome</keyword>
<dbReference type="Proteomes" id="UP000254764">
    <property type="component" value="Unassembled WGS sequence"/>
</dbReference>
<accession>A0A376AKV3</accession>
<dbReference type="EMBL" id="UEYP01000007">
    <property type="protein sequence ID" value="SSC68441.1"/>
    <property type="molecule type" value="Genomic_DNA"/>
</dbReference>
<reference evidence="2" key="1">
    <citation type="submission" date="2018-07" db="EMBL/GenBank/DDBJ databases">
        <authorList>
            <person name="Peiro R."/>
            <person name="Begona"/>
            <person name="Cbmso G."/>
            <person name="Lopez M."/>
            <person name="Gonzalez S."/>
        </authorList>
    </citation>
    <scope>NUCLEOTIDE SEQUENCE [LARGE SCALE GENOMIC DNA]</scope>
</reference>
<dbReference type="AlphaFoldDB" id="A0A376AKV3"/>
<proteinExistence type="predicted"/>
<gene>
    <name evidence="1" type="ORF">RHIZ70_4149</name>
</gene>
<evidence type="ECO:0000313" key="2">
    <source>
        <dbReference type="Proteomes" id="UP000254764"/>
    </source>
</evidence>
<protein>
    <submittedName>
        <fullName evidence="1">Uncharacterized protein</fullName>
    </submittedName>
</protein>
<organism evidence="1 2">
    <name type="scientific">Ciceribacter selenitireducens ATCC BAA-1503</name>
    <dbReference type="NCBI Taxonomy" id="1336235"/>
    <lineage>
        <taxon>Bacteria</taxon>
        <taxon>Pseudomonadati</taxon>
        <taxon>Pseudomonadota</taxon>
        <taxon>Alphaproteobacteria</taxon>
        <taxon>Hyphomicrobiales</taxon>
        <taxon>Rhizobiaceae</taxon>
        <taxon>Ciceribacter</taxon>
    </lineage>
</organism>